<reference evidence="2" key="1">
    <citation type="submission" date="2013-11" db="EMBL/GenBank/DDBJ databases">
        <title>Draft genome sequence of the broad-host-range Rhizobium sp. LPU83 strain, a member of the low-genetic diversity Oregon-like Rhizobium sp. group.</title>
        <authorList>
            <person name="Wibberg D."/>
            <person name="Puehler A."/>
            <person name="Schlueter A."/>
        </authorList>
    </citation>
    <scope>NUCLEOTIDE SEQUENCE [LARGE SCALE GENOMIC DNA]</scope>
    <source>
        <strain evidence="2">LPU83</strain>
        <plasmid evidence="2">pLPU83d</plasmid>
    </source>
</reference>
<evidence type="ECO:0000313" key="2">
    <source>
        <dbReference type="EMBL" id="CDM62435.1"/>
    </source>
</evidence>
<keyword evidence="2" id="KW-0614">Plasmid</keyword>
<evidence type="ECO:0000313" key="3">
    <source>
        <dbReference type="Proteomes" id="UP000019443"/>
    </source>
</evidence>
<dbReference type="AlphaFoldDB" id="W6RQM0"/>
<evidence type="ECO:0000259" key="1">
    <source>
        <dbReference type="Pfam" id="PF13683"/>
    </source>
</evidence>
<feature type="domain" description="Integrase catalytic" evidence="1">
    <location>
        <begin position="1"/>
        <end position="31"/>
    </location>
</feature>
<dbReference type="KEGG" id="rhl:LPU83_pLPU83d_1065"/>
<organism evidence="2 3">
    <name type="scientific">Rhizobium favelukesii</name>
    <dbReference type="NCBI Taxonomy" id="348824"/>
    <lineage>
        <taxon>Bacteria</taxon>
        <taxon>Pseudomonadati</taxon>
        <taxon>Pseudomonadota</taxon>
        <taxon>Alphaproteobacteria</taxon>
        <taxon>Hyphomicrobiales</taxon>
        <taxon>Rhizobiaceae</taxon>
        <taxon>Rhizobium/Agrobacterium group</taxon>
        <taxon>Rhizobium</taxon>
    </lineage>
</organism>
<dbReference type="EMBL" id="HG916855">
    <property type="protein sequence ID" value="CDM62435.1"/>
    <property type="molecule type" value="Genomic_DNA"/>
</dbReference>
<protein>
    <recommendedName>
        <fullName evidence="1">Integrase catalytic domain-containing protein</fullName>
    </recommendedName>
</protein>
<name>W6RQM0_9HYPH</name>
<dbReference type="InterPro" id="IPR001584">
    <property type="entry name" value="Integrase_cat-core"/>
</dbReference>
<proteinExistence type="predicted"/>
<geneLocation type="plasmid" evidence="2 3">
    <name>pLPU83d</name>
</geneLocation>
<accession>W6RQM0</accession>
<keyword evidence="3" id="KW-1185">Reference proteome</keyword>
<sequence length="67" mass="7299">MQNGDVESFNGRLRDEPLNERLFSDLDDARSGRSRLSIDAGTVPILPPSRLSCCVVQQFAGGSECSK</sequence>
<dbReference type="PATRIC" id="fig|348824.6.peg.6761"/>
<dbReference type="Proteomes" id="UP000019443">
    <property type="component" value="Plasmid pLPU83d"/>
</dbReference>
<dbReference type="GO" id="GO:0015074">
    <property type="term" value="P:DNA integration"/>
    <property type="evidence" value="ECO:0007669"/>
    <property type="project" value="InterPro"/>
</dbReference>
<gene>
    <name evidence="2" type="ORF">LPU83_pLPU83d_1065</name>
</gene>
<dbReference type="HOGENOM" id="CLU_2809527_0_0_5"/>
<dbReference type="Pfam" id="PF13683">
    <property type="entry name" value="rve_3"/>
    <property type="match status" value="1"/>
</dbReference>